<dbReference type="EMBL" id="JACGCM010000428">
    <property type="protein sequence ID" value="KAF6172420.1"/>
    <property type="molecule type" value="Genomic_DNA"/>
</dbReference>
<evidence type="ECO:0000313" key="1">
    <source>
        <dbReference type="EMBL" id="KAF6172420.1"/>
    </source>
</evidence>
<evidence type="ECO:0000313" key="2">
    <source>
        <dbReference type="Proteomes" id="UP000541444"/>
    </source>
</evidence>
<accession>A0A7J7NZA8</accession>
<organism evidence="1 2">
    <name type="scientific">Kingdonia uniflora</name>
    <dbReference type="NCBI Taxonomy" id="39325"/>
    <lineage>
        <taxon>Eukaryota</taxon>
        <taxon>Viridiplantae</taxon>
        <taxon>Streptophyta</taxon>
        <taxon>Embryophyta</taxon>
        <taxon>Tracheophyta</taxon>
        <taxon>Spermatophyta</taxon>
        <taxon>Magnoliopsida</taxon>
        <taxon>Ranunculales</taxon>
        <taxon>Circaeasteraceae</taxon>
        <taxon>Kingdonia</taxon>
    </lineage>
</organism>
<keyword evidence="2" id="KW-1185">Reference proteome</keyword>
<gene>
    <name evidence="1" type="ORF">GIB67_025925</name>
</gene>
<proteinExistence type="predicted"/>
<sequence length="65" mass="7759">MGVDVRKLCCYFLIVLQVESMGKVTYFRKKVRQLEARVQEEQQISTNTRKENKVFRLRRITSGIH</sequence>
<dbReference type="AlphaFoldDB" id="A0A7J7NZA8"/>
<dbReference type="Proteomes" id="UP000541444">
    <property type="component" value="Unassembled WGS sequence"/>
</dbReference>
<comment type="caution">
    <text evidence="1">The sequence shown here is derived from an EMBL/GenBank/DDBJ whole genome shotgun (WGS) entry which is preliminary data.</text>
</comment>
<protein>
    <submittedName>
        <fullName evidence="1">Uncharacterized protein</fullName>
    </submittedName>
</protein>
<reference evidence="1 2" key="1">
    <citation type="journal article" date="2020" name="IScience">
        <title>Genome Sequencing of the Endangered Kingdonia uniflora (Circaeasteraceae, Ranunculales) Reveals Potential Mechanisms of Evolutionary Specialization.</title>
        <authorList>
            <person name="Sun Y."/>
            <person name="Deng T."/>
            <person name="Zhang A."/>
            <person name="Moore M.J."/>
            <person name="Landis J.B."/>
            <person name="Lin N."/>
            <person name="Zhang H."/>
            <person name="Zhang X."/>
            <person name="Huang J."/>
            <person name="Zhang X."/>
            <person name="Sun H."/>
            <person name="Wang H."/>
        </authorList>
    </citation>
    <scope>NUCLEOTIDE SEQUENCE [LARGE SCALE GENOMIC DNA]</scope>
    <source>
        <strain evidence="1">TB1705</strain>
        <tissue evidence="1">Leaf</tissue>
    </source>
</reference>
<name>A0A7J7NZA8_9MAGN</name>